<dbReference type="Proteomes" id="UP001140453">
    <property type="component" value="Unassembled WGS sequence"/>
</dbReference>
<feature type="domain" description="AAA+ ATPase lid" evidence="3">
    <location>
        <begin position="878"/>
        <end position="945"/>
    </location>
</feature>
<name>A0A9W8YXJ0_9PEZI</name>
<evidence type="ECO:0008006" key="6">
    <source>
        <dbReference type="Google" id="ProtNLM"/>
    </source>
</evidence>
<dbReference type="PANTHER" id="PTHR46411:SF2">
    <property type="entry name" value="AAA+ ATPASE DOMAIN-CONTAINING PROTEIN"/>
    <property type="match status" value="1"/>
</dbReference>
<feature type="domain" description="DUF7025" evidence="2">
    <location>
        <begin position="378"/>
        <end position="489"/>
    </location>
</feature>
<keyword evidence="5" id="KW-1185">Reference proteome</keyword>
<feature type="compositionally biased region" description="Basic and acidic residues" evidence="1">
    <location>
        <begin position="337"/>
        <end position="348"/>
    </location>
</feature>
<evidence type="ECO:0000259" key="2">
    <source>
        <dbReference type="Pfam" id="PF22942"/>
    </source>
</evidence>
<dbReference type="InterPro" id="IPR056599">
    <property type="entry name" value="AAA_lid_fung"/>
</dbReference>
<dbReference type="OrthoDB" id="10042665at2759"/>
<dbReference type="EMBL" id="JAPEVB010000003">
    <property type="protein sequence ID" value="KAJ4392294.1"/>
    <property type="molecule type" value="Genomic_DNA"/>
</dbReference>
<proteinExistence type="predicted"/>
<dbReference type="SUPFAM" id="SSF52540">
    <property type="entry name" value="P-loop containing nucleoside triphosphate hydrolases"/>
    <property type="match status" value="1"/>
</dbReference>
<dbReference type="PANTHER" id="PTHR46411">
    <property type="entry name" value="FAMILY ATPASE, PUTATIVE-RELATED"/>
    <property type="match status" value="1"/>
</dbReference>
<dbReference type="AlphaFoldDB" id="A0A9W8YXJ0"/>
<reference evidence="4" key="1">
    <citation type="submission" date="2022-10" db="EMBL/GenBank/DDBJ databases">
        <title>Tapping the CABI collections for fungal endophytes: first genome assemblies for Collariella, Neodidymelliopsis, Ascochyta clinopodiicola, Didymella pomorum, Didymosphaeria variabile, Neocosmospora piperis and Neocucurbitaria cava.</title>
        <authorList>
            <person name="Hill R."/>
        </authorList>
    </citation>
    <scope>NUCLEOTIDE SEQUENCE</scope>
    <source>
        <strain evidence="4">IMI 355082</strain>
    </source>
</reference>
<dbReference type="InterPro" id="IPR054289">
    <property type="entry name" value="DUF7025"/>
</dbReference>
<comment type="caution">
    <text evidence="4">The sequence shown here is derived from an EMBL/GenBank/DDBJ whole genome shotgun (WGS) entry which is preliminary data.</text>
</comment>
<feature type="region of interest" description="Disordered" evidence="1">
    <location>
        <begin position="314"/>
        <end position="349"/>
    </location>
</feature>
<feature type="region of interest" description="Disordered" evidence="1">
    <location>
        <begin position="957"/>
        <end position="980"/>
    </location>
</feature>
<protein>
    <recommendedName>
        <fullName evidence="6">ATPase AAA-type core domain-containing protein</fullName>
    </recommendedName>
</protein>
<organism evidence="4 5">
    <name type="scientific">Gnomoniopsis smithogilvyi</name>
    <dbReference type="NCBI Taxonomy" id="1191159"/>
    <lineage>
        <taxon>Eukaryota</taxon>
        <taxon>Fungi</taxon>
        <taxon>Dikarya</taxon>
        <taxon>Ascomycota</taxon>
        <taxon>Pezizomycotina</taxon>
        <taxon>Sordariomycetes</taxon>
        <taxon>Sordariomycetidae</taxon>
        <taxon>Diaporthales</taxon>
        <taxon>Gnomoniaceae</taxon>
        <taxon>Gnomoniopsis</taxon>
    </lineage>
</organism>
<accession>A0A9W8YXJ0</accession>
<dbReference type="Pfam" id="PF22942">
    <property type="entry name" value="DUF7025"/>
    <property type="match status" value="1"/>
</dbReference>
<feature type="compositionally biased region" description="Basic and acidic residues" evidence="1">
    <location>
        <begin position="10"/>
        <end position="21"/>
    </location>
</feature>
<evidence type="ECO:0000259" key="3">
    <source>
        <dbReference type="Pfam" id="PF23232"/>
    </source>
</evidence>
<dbReference type="InterPro" id="IPR027417">
    <property type="entry name" value="P-loop_NTPase"/>
</dbReference>
<evidence type="ECO:0000256" key="1">
    <source>
        <dbReference type="SAM" id="MobiDB-lite"/>
    </source>
</evidence>
<dbReference type="Pfam" id="PF23232">
    <property type="entry name" value="AAA_lid_13"/>
    <property type="match status" value="1"/>
</dbReference>
<dbReference type="Gene3D" id="3.40.50.300">
    <property type="entry name" value="P-loop containing nucleotide triphosphate hydrolases"/>
    <property type="match status" value="1"/>
</dbReference>
<sequence length="980" mass="112093">MPTPPAPTEPDDHKFGLKANDDIPPTFESDPIIEGNKMSNTSLGAEDGNSYGPTTDDLEPAAMSNNGDTTHVGPVKAPLPQYDDLFAKVEKLEIQLANVDKVVQKELGDHFLEGELDFDLDEDDDYMRSFQRWVRAQTDTMSEVTYFLRHMKRRRRRLSRQKIDEIPILPPEATTDAESDSRKAMATVQVAQMLENGLPAVGLRTPWATFKPLPVSRIASIDSIVNPFELLLGEPETTIFGSKDRKTAMGSTVSKDLLDILSHVTGREVTFTTGPHYRDSTPVLLRPFKPLVYYEKQIRDLAVKLESVTIGAENESDHDPALEGSTADNISSSGSKSDNDSSHSERVAPDTPTHLLHIRCLLHFIENEIDAKRKWVSSTNCQRITFSDLWYLFQPGEEVVDEHGKQAFCVVRTTMPVHKAISPYERLRQFSRDDDREAEEDKLYNVASIQCVYIDFDGEKIGPVSKTFEITRFNQDKLITTLPIFPLRMFDRAGYRDDLIERGKMLWDVIQVKPMYYSGHTIDTREEADSQVMVDFSEAMIHAQENDKEWKPPVGVITKSLEEQERDQSSSCRAHCCEGQATYDDSYVEALQTEDFIKNQLARKTTERPSLMIYPKTIREILETGNTPYQDELLIMSYRVFGFILRSRKWEVAPLDLTFMKYDNKDSRDNALDAFDRLILPEGHKDMVKSLVTQHFREKRASKTADGKKSEAKTDLIRGKGDLGTTAYEVQEELEKNFTLASRWDCILLLDEAEVFLASRDRKDFHRNSLVAGKLIQPVETIYADRKTSVFLRVLEYYKGILFLTTNRVGDFDEAFASRIHMSLHYPKLDLGKTIEIFKVNIQLINDKFKLQNRRIFLDEESIITFAETHFKTNDTIDGRGLLWNGRQIRNACQTALAMAEFEALDRNLSDELEPAQTVQLKLQHFKTIEMAYNDFATYLGDTYGKSQDERMAQFQIRRDDDRSVDNAPRSRATKGRHVT</sequence>
<feature type="region of interest" description="Disordered" evidence="1">
    <location>
        <begin position="1"/>
        <end position="77"/>
    </location>
</feature>
<gene>
    <name evidence="4" type="ORF">N0V93_005919</name>
</gene>
<evidence type="ECO:0000313" key="5">
    <source>
        <dbReference type="Proteomes" id="UP001140453"/>
    </source>
</evidence>
<evidence type="ECO:0000313" key="4">
    <source>
        <dbReference type="EMBL" id="KAJ4392294.1"/>
    </source>
</evidence>